<evidence type="ECO:0000313" key="2">
    <source>
        <dbReference type="EMBL" id="KAK7431886.1"/>
    </source>
</evidence>
<evidence type="ECO:0000256" key="1">
    <source>
        <dbReference type="SAM" id="MobiDB-lite"/>
    </source>
</evidence>
<dbReference type="InterPro" id="IPR029063">
    <property type="entry name" value="SAM-dependent_MTases_sf"/>
</dbReference>
<name>A0ABR1IFE3_9HYPO</name>
<evidence type="ECO:0000313" key="3">
    <source>
        <dbReference type="Proteomes" id="UP001498421"/>
    </source>
</evidence>
<accession>A0ABR1IFE3</accession>
<dbReference type="EMBL" id="JAZAVK010000008">
    <property type="protein sequence ID" value="KAK7431886.1"/>
    <property type="molecule type" value="Genomic_DNA"/>
</dbReference>
<dbReference type="SUPFAM" id="SSF53335">
    <property type="entry name" value="S-adenosyl-L-methionine-dependent methyltransferases"/>
    <property type="match status" value="1"/>
</dbReference>
<comment type="caution">
    <text evidence="2">The sequence shown here is derived from an EMBL/GenBank/DDBJ whole genome shotgun (WGS) entry which is preliminary data.</text>
</comment>
<feature type="compositionally biased region" description="Acidic residues" evidence="1">
    <location>
        <begin position="16"/>
        <end position="27"/>
    </location>
</feature>
<gene>
    <name evidence="2" type="ORF">QQZ08_001505</name>
</gene>
<keyword evidence="3" id="KW-1185">Reference proteome</keyword>
<organism evidence="2 3">
    <name type="scientific">Neonectria magnoliae</name>
    <dbReference type="NCBI Taxonomy" id="2732573"/>
    <lineage>
        <taxon>Eukaryota</taxon>
        <taxon>Fungi</taxon>
        <taxon>Dikarya</taxon>
        <taxon>Ascomycota</taxon>
        <taxon>Pezizomycotina</taxon>
        <taxon>Sordariomycetes</taxon>
        <taxon>Hypocreomycetidae</taxon>
        <taxon>Hypocreales</taxon>
        <taxon>Nectriaceae</taxon>
        <taxon>Neonectria</taxon>
    </lineage>
</organism>
<feature type="region of interest" description="Disordered" evidence="1">
    <location>
        <begin position="1"/>
        <end position="35"/>
    </location>
</feature>
<protein>
    <recommendedName>
        <fullName evidence="4">Methyltransferase domain-containing protein</fullName>
    </recommendedName>
</protein>
<dbReference type="Proteomes" id="UP001498421">
    <property type="component" value="Unassembled WGS sequence"/>
</dbReference>
<sequence length="140" mass="15285">MAEDHDPETPPLVVDDNADNESVDDGDSALGVDGASDTASLRSSILRYREENGRTYHAYKDGDIQHHLFTLTFDGKLHTAPLTQPLHRVLDAGTGTGIWAIDFGKSIVVAKDECTDEGIADEHPECGVRRGPNWFVEVPN</sequence>
<proteinExistence type="predicted"/>
<evidence type="ECO:0008006" key="4">
    <source>
        <dbReference type="Google" id="ProtNLM"/>
    </source>
</evidence>
<reference evidence="2 3" key="1">
    <citation type="journal article" date="2025" name="Microbiol. Resour. Announc.">
        <title>Draft genome sequences for Neonectria magnoliae and Neonectria punicea, canker pathogens of Liriodendron tulipifera and Acer saccharum in West Virginia.</title>
        <authorList>
            <person name="Petronek H.M."/>
            <person name="Kasson M.T."/>
            <person name="Metheny A.M."/>
            <person name="Stauder C.M."/>
            <person name="Lovett B."/>
            <person name="Lynch S.C."/>
            <person name="Garnas J.R."/>
            <person name="Kasson L.R."/>
            <person name="Stajich J.E."/>
        </authorList>
    </citation>
    <scope>NUCLEOTIDE SEQUENCE [LARGE SCALE GENOMIC DNA]</scope>
    <source>
        <strain evidence="2 3">NRRL 64651</strain>
    </source>
</reference>